<evidence type="ECO:0000313" key="3">
    <source>
        <dbReference type="Proteomes" id="UP000287166"/>
    </source>
</evidence>
<reference evidence="2 3" key="1">
    <citation type="journal article" date="2018" name="Sci. Rep.">
        <title>Genome sequence of the cauliflower mushroom Sparassis crispa (Hanabiratake) and its association with beneficial usage.</title>
        <authorList>
            <person name="Kiyama R."/>
            <person name="Furutani Y."/>
            <person name="Kawaguchi K."/>
            <person name="Nakanishi T."/>
        </authorList>
    </citation>
    <scope>NUCLEOTIDE SEQUENCE [LARGE SCALE GENOMIC DNA]</scope>
</reference>
<gene>
    <name evidence="2" type="ORF">SCP_1900170</name>
</gene>
<dbReference type="AlphaFoldDB" id="A0A401H6U1"/>
<dbReference type="Proteomes" id="UP000287166">
    <property type="component" value="Unassembled WGS sequence"/>
</dbReference>
<dbReference type="EMBL" id="BFAD01000019">
    <property type="protein sequence ID" value="GBE90168.1"/>
    <property type="molecule type" value="Genomic_DNA"/>
</dbReference>
<evidence type="ECO:0000256" key="1">
    <source>
        <dbReference type="SAM" id="MobiDB-lite"/>
    </source>
</evidence>
<keyword evidence="3" id="KW-1185">Reference proteome</keyword>
<comment type="caution">
    <text evidence="2">The sequence shown here is derived from an EMBL/GenBank/DDBJ whole genome shotgun (WGS) entry which is preliminary data.</text>
</comment>
<dbReference type="GeneID" id="38787085"/>
<proteinExistence type="predicted"/>
<evidence type="ECO:0000313" key="2">
    <source>
        <dbReference type="EMBL" id="GBE90168.1"/>
    </source>
</evidence>
<dbReference type="InterPro" id="IPR011333">
    <property type="entry name" value="SKP1/BTB/POZ_sf"/>
</dbReference>
<dbReference type="RefSeq" id="XP_027621081.1">
    <property type="nucleotide sequence ID" value="XM_027765280.1"/>
</dbReference>
<sequence length="248" mass="26961">MASHSSALKSITIANPVLQASVKTVLAESLVCGEFVDVRFFLFTRRQRSGKVCTPRALYANSAVLKAASPYFVGMLAGGFSESSVTGKGTGFPADQPSVMKADPYAAEDSDYEDEDEDDESGDPKAVQDMRDEVASGSNAKAAHPAHSIPPSPASATAIEQPGGRPLRTIVIKDAALTTWQWLVYYLYTGEIAFAPLQSQGAEYRATERKRYQTEHPQHPPLCSPKSMYRLADMVDLSLDSSTRRKYS</sequence>
<organism evidence="2 3">
    <name type="scientific">Sparassis crispa</name>
    <dbReference type="NCBI Taxonomy" id="139825"/>
    <lineage>
        <taxon>Eukaryota</taxon>
        <taxon>Fungi</taxon>
        <taxon>Dikarya</taxon>
        <taxon>Basidiomycota</taxon>
        <taxon>Agaricomycotina</taxon>
        <taxon>Agaricomycetes</taxon>
        <taxon>Polyporales</taxon>
        <taxon>Sparassidaceae</taxon>
        <taxon>Sparassis</taxon>
    </lineage>
</organism>
<dbReference type="PANTHER" id="PTHR24413">
    <property type="entry name" value="SPECKLE-TYPE POZ PROTEIN"/>
    <property type="match status" value="1"/>
</dbReference>
<feature type="region of interest" description="Disordered" evidence="1">
    <location>
        <begin position="106"/>
        <end position="125"/>
    </location>
</feature>
<dbReference type="STRING" id="139825.A0A401H6U1"/>
<name>A0A401H6U1_9APHY</name>
<evidence type="ECO:0008006" key="4">
    <source>
        <dbReference type="Google" id="ProtNLM"/>
    </source>
</evidence>
<protein>
    <recommendedName>
        <fullName evidence="4">BTB domain-containing protein</fullName>
    </recommendedName>
</protein>
<dbReference type="Gene3D" id="3.30.710.10">
    <property type="entry name" value="Potassium Channel Kv1.1, Chain A"/>
    <property type="match status" value="1"/>
</dbReference>
<accession>A0A401H6U1</accession>
<dbReference type="InParanoid" id="A0A401H6U1"/>
<dbReference type="OrthoDB" id="6359816at2759"/>
<feature type="region of interest" description="Disordered" evidence="1">
    <location>
        <begin position="130"/>
        <end position="161"/>
    </location>
</feature>
<feature type="compositionally biased region" description="Acidic residues" evidence="1">
    <location>
        <begin position="106"/>
        <end position="121"/>
    </location>
</feature>
<dbReference type="SUPFAM" id="SSF54695">
    <property type="entry name" value="POZ domain"/>
    <property type="match status" value="1"/>
</dbReference>